<dbReference type="InterPro" id="IPR000537">
    <property type="entry name" value="UbiA_prenyltransferase"/>
</dbReference>
<dbReference type="PANTHER" id="PTHR42723:SF1">
    <property type="entry name" value="CHLOROPHYLL SYNTHASE, CHLOROPLASTIC"/>
    <property type="match status" value="1"/>
</dbReference>
<dbReference type="GO" id="GO:0016020">
    <property type="term" value="C:membrane"/>
    <property type="evidence" value="ECO:0007669"/>
    <property type="project" value="UniProtKB-SubCell"/>
</dbReference>
<organism evidence="5 6">
    <name type="scientific">Periconia macrospinosa</name>
    <dbReference type="NCBI Taxonomy" id="97972"/>
    <lineage>
        <taxon>Eukaryota</taxon>
        <taxon>Fungi</taxon>
        <taxon>Dikarya</taxon>
        <taxon>Ascomycota</taxon>
        <taxon>Pezizomycotina</taxon>
        <taxon>Dothideomycetes</taxon>
        <taxon>Pleosporomycetidae</taxon>
        <taxon>Pleosporales</taxon>
        <taxon>Massarineae</taxon>
        <taxon>Periconiaceae</taxon>
        <taxon>Periconia</taxon>
    </lineage>
</organism>
<proteinExistence type="predicted"/>
<keyword evidence="3" id="KW-1133">Transmembrane helix</keyword>
<keyword evidence="4" id="KW-0472">Membrane</keyword>
<gene>
    <name evidence="5" type="ORF">DM02DRAFT_534857</name>
</gene>
<sequence length="306" mass="34012">MSVSATYAPLVAFTKALQNLWLFTQDDFATFVIPNTVFGVCTALAGAPFVYHPNLSSKLEILLRIPLVIIFNWTNLFIFDLANQREAVEEDRLNKPWRPIPSGRMTRAEVRKAMQIAIPAVLAFNHYYLSTGAETACIIVGCWVYNDLKVSDDSVVLRNAIISLAFGVFNSSSLKVALGVHGVGPHLPRVAEAGQAWIWMYSAVIFTTMHVQDMKDQAGDKARGRNTVPLIFGDGFARWSLAVPITLWGPICALQCQVGMGNFALVSAFGAYVAWRCLRYKDQAEDRSTWQLWCAWTALLSLLPMT</sequence>
<evidence type="ECO:0000256" key="4">
    <source>
        <dbReference type="ARBA" id="ARBA00023136"/>
    </source>
</evidence>
<accession>A0A2V1DHL9</accession>
<dbReference type="GO" id="GO:0016765">
    <property type="term" value="F:transferase activity, transferring alkyl or aryl (other than methyl) groups"/>
    <property type="evidence" value="ECO:0007669"/>
    <property type="project" value="InterPro"/>
</dbReference>
<dbReference type="Proteomes" id="UP000244855">
    <property type="component" value="Unassembled WGS sequence"/>
</dbReference>
<dbReference type="AlphaFoldDB" id="A0A2V1DHL9"/>
<dbReference type="Pfam" id="PF01040">
    <property type="entry name" value="UbiA"/>
    <property type="match status" value="1"/>
</dbReference>
<comment type="subcellular location">
    <subcellularLocation>
        <location evidence="1">Membrane</location>
        <topology evidence="1">Multi-pass membrane protein</topology>
    </subcellularLocation>
</comment>
<keyword evidence="2" id="KW-0812">Transmembrane</keyword>
<evidence type="ECO:0000313" key="5">
    <source>
        <dbReference type="EMBL" id="PVH96634.1"/>
    </source>
</evidence>
<reference evidence="5 6" key="1">
    <citation type="journal article" date="2018" name="Sci. Rep.">
        <title>Comparative genomics provides insights into the lifestyle and reveals functional heterogeneity of dark septate endophytic fungi.</title>
        <authorList>
            <person name="Knapp D.G."/>
            <person name="Nemeth J.B."/>
            <person name="Barry K."/>
            <person name="Hainaut M."/>
            <person name="Henrissat B."/>
            <person name="Johnson J."/>
            <person name="Kuo A."/>
            <person name="Lim J.H.P."/>
            <person name="Lipzen A."/>
            <person name="Nolan M."/>
            <person name="Ohm R.A."/>
            <person name="Tamas L."/>
            <person name="Grigoriev I.V."/>
            <person name="Spatafora J.W."/>
            <person name="Nagy L.G."/>
            <person name="Kovacs G.M."/>
        </authorList>
    </citation>
    <scope>NUCLEOTIDE SEQUENCE [LARGE SCALE GENOMIC DNA]</scope>
    <source>
        <strain evidence="5 6">DSE2036</strain>
    </source>
</reference>
<evidence type="ECO:0008006" key="7">
    <source>
        <dbReference type="Google" id="ProtNLM"/>
    </source>
</evidence>
<name>A0A2V1DHL9_9PLEO</name>
<evidence type="ECO:0000256" key="3">
    <source>
        <dbReference type="ARBA" id="ARBA00022989"/>
    </source>
</evidence>
<keyword evidence="6" id="KW-1185">Reference proteome</keyword>
<dbReference type="InterPro" id="IPR050475">
    <property type="entry name" value="Prenyltransferase_related"/>
</dbReference>
<evidence type="ECO:0000256" key="2">
    <source>
        <dbReference type="ARBA" id="ARBA00022692"/>
    </source>
</evidence>
<evidence type="ECO:0000313" key="6">
    <source>
        <dbReference type="Proteomes" id="UP000244855"/>
    </source>
</evidence>
<dbReference type="CDD" id="cd13965">
    <property type="entry name" value="PT_UbiA_3"/>
    <property type="match status" value="1"/>
</dbReference>
<dbReference type="OrthoDB" id="434972at2759"/>
<dbReference type="EMBL" id="KZ805459">
    <property type="protein sequence ID" value="PVH96634.1"/>
    <property type="molecule type" value="Genomic_DNA"/>
</dbReference>
<protein>
    <recommendedName>
        <fullName evidence="7">UbiA prenyltransferase</fullName>
    </recommendedName>
</protein>
<evidence type="ECO:0000256" key="1">
    <source>
        <dbReference type="ARBA" id="ARBA00004141"/>
    </source>
</evidence>
<dbReference type="PANTHER" id="PTHR42723">
    <property type="entry name" value="CHLOROPHYLL SYNTHASE"/>
    <property type="match status" value="1"/>
</dbReference>